<sequence>MKEDREKKHPLPEDEEEEKWKNRSFSWLELGILYSPTLTPAAASRRLKAWVLANKVLVSLLNTAGWNRQQRIMTPKQVECIVEILGRP</sequence>
<dbReference type="EMBL" id="JACHOC010000002">
    <property type="protein sequence ID" value="MBB4621336.1"/>
    <property type="molecule type" value="Genomic_DNA"/>
</dbReference>
<proteinExistence type="predicted"/>
<keyword evidence="2" id="KW-1185">Reference proteome</keyword>
<evidence type="ECO:0008006" key="3">
    <source>
        <dbReference type="Google" id="ProtNLM"/>
    </source>
</evidence>
<reference evidence="1 2" key="1">
    <citation type="submission" date="2020-08" db="EMBL/GenBank/DDBJ databases">
        <title>Genomic Encyclopedia of Type Strains, Phase IV (KMG-IV): sequencing the most valuable type-strain genomes for metagenomic binning, comparative biology and taxonomic classification.</title>
        <authorList>
            <person name="Goeker M."/>
        </authorList>
    </citation>
    <scope>NUCLEOTIDE SEQUENCE [LARGE SCALE GENOMIC DNA]</scope>
    <source>
        <strain evidence="1 2">DSM 102983</strain>
    </source>
</reference>
<comment type="caution">
    <text evidence="1">The sequence shown here is derived from an EMBL/GenBank/DDBJ whole genome shotgun (WGS) entry which is preliminary data.</text>
</comment>
<evidence type="ECO:0000313" key="1">
    <source>
        <dbReference type="EMBL" id="MBB4621336.1"/>
    </source>
</evidence>
<accession>A0ABR6KIK4</accession>
<dbReference type="Pfam" id="PF14053">
    <property type="entry name" value="DUF4248"/>
    <property type="match status" value="1"/>
</dbReference>
<name>A0ABR6KIK4_9BACT</name>
<gene>
    <name evidence="1" type="ORF">GGQ57_001230</name>
</gene>
<dbReference type="Proteomes" id="UP000533637">
    <property type="component" value="Unassembled WGS sequence"/>
</dbReference>
<evidence type="ECO:0000313" key="2">
    <source>
        <dbReference type="Proteomes" id="UP000533637"/>
    </source>
</evidence>
<dbReference type="RefSeq" id="WP_122352490.1">
    <property type="nucleotide sequence ID" value="NZ_BMPB01000002.1"/>
</dbReference>
<dbReference type="InterPro" id="IPR025342">
    <property type="entry name" value="DUF4248"/>
</dbReference>
<organism evidence="1 2">
    <name type="scientific">Parabacteroides faecis</name>
    <dbReference type="NCBI Taxonomy" id="1217282"/>
    <lineage>
        <taxon>Bacteria</taxon>
        <taxon>Pseudomonadati</taxon>
        <taxon>Bacteroidota</taxon>
        <taxon>Bacteroidia</taxon>
        <taxon>Bacteroidales</taxon>
        <taxon>Tannerellaceae</taxon>
        <taxon>Parabacteroides</taxon>
    </lineage>
</organism>
<protein>
    <recommendedName>
        <fullName evidence="3">DUF4248 domain-containing protein</fullName>
    </recommendedName>
</protein>